<gene>
    <name evidence="1" type="ORF">CEXT_752681</name>
</gene>
<dbReference type="Proteomes" id="UP001054945">
    <property type="component" value="Unassembled WGS sequence"/>
</dbReference>
<proteinExistence type="predicted"/>
<reference evidence="1 2" key="1">
    <citation type="submission" date="2021-06" db="EMBL/GenBank/DDBJ databases">
        <title>Caerostris extrusa draft genome.</title>
        <authorList>
            <person name="Kono N."/>
            <person name="Arakawa K."/>
        </authorList>
    </citation>
    <scope>NUCLEOTIDE SEQUENCE [LARGE SCALE GENOMIC DNA]</scope>
</reference>
<sequence length="93" mass="10680">QTESVPEKKIISGIRVSSGYISGRQILVDQKDIRNIKGILKSATLFPDIKLMHLVQNYGFLIRKKEGYDNCIISLKMKILMDYRNQTTLYSSL</sequence>
<feature type="non-terminal residue" evidence="1">
    <location>
        <position position="1"/>
    </location>
</feature>
<dbReference type="EMBL" id="BPLR01005474">
    <property type="protein sequence ID" value="GIY02646.1"/>
    <property type="molecule type" value="Genomic_DNA"/>
</dbReference>
<dbReference type="AlphaFoldDB" id="A0AAV4Q279"/>
<name>A0AAV4Q279_CAEEX</name>
<comment type="caution">
    <text evidence="1">The sequence shown here is derived from an EMBL/GenBank/DDBJ whole genome shotgun (WGS) entry which is preliminary data.</text>
</comment>
<evidence type="ECO:0000313" key="1">
    <source>
        <dbReference type="EMBL" id="GIY02646.1"/>
    </source>
</evidence>
<evidence type="ECO:0008006" key="3">
    <source>
        <dbReference type="Google" id="ProtNLM"/>
    </source>
</evidence>
<keyword evidence="2" id="KW-1185">Reference proteome</keyword>
<accession>A0AAV4Q279</accession>
<evidence type="ECO:0000313" key="2">
    <source>
        <dbReference type="Proteomes" id="UP001054945"/>
    </source>
</evidence>
<protein>
    <recommendedName>
        <fullName evidence="3">Homing endonuclease LAGLIDADG domain-containing protein</fullName>
    </recommendedName>
</protein>
<organism evidence="1 2">
    <name type="scientific">Caerostris extrusa</name>
    <name type="common">Bark spider</name>
    <name type="synonym">Caerostris bankana</name>
    <dbReference type="NCBI Taxonomy" id="172846"/>
    <lineage>
        <taxon>Eukaryota</taxon>
        <taxon>Metazoa</taxon>
        <taxon>Ecdysozoa</taxon>
        <taxon>Arthropoda</taxon>
        <taxon>Chelicerata</taxon>
        <taxon>Arachnida</taxon>
        <taxon>Araneae</taxon>
        <taxon>Araneomorphae</taxon>
        <taxon>Entelegynae</taxon>
        <taxon>Araneoidea</taxon>
        <taxon>Araneidae</taxon>
        <taxon>Caerostris</taxon>
    </lineage>
</organism>